<dbReference type="Pfam" id="PF00392">
    <property type="entry name" value="GntR"/>
    <property type="match status" value="1"/>
</dbReference>
<reference evidence="5 6" key="1">
    <citation type="submission" date="2023-07" db="EMBL/GenBank/DDBJ databases">
        <title>Novel species of Thermanaerothrix with wide hydrolytic capabilities.</title>
        <authorList>
            <person name="Zayulina K.S."/>
            <person name="Podosokorskaya O.A."/>
            <person name="Elcheninov A.G."/>
        </authorList>
    </citation>
    <scope>NUCLEOTIDE SEQUENCE [LARGE SCALE GENOMIC DNA]</scope>
    <source>
        <strain evidence="5 6">4228-RoL</strain>
    </source>
</reference>
<dbReference type="InterPro" id="IPR000524">
    <property type="entry name" value="Tscrpt_reg_HTH_GntR"/>
</dbReference>
<dbReference type="SMART" id="SM00866">
    <property type="entry name" value="UTRA"/>
    <property type="match status" value="1"/>
</dbReference>
<dbReference type="RefSeq" id="WP_315623837.1">
    <property type="nucleotide sequence ID" value="NZ_JAUHMF010000001.1"/>
</dbReference>
<evidence type="ECO:0000313" key="5">
    <source>
        <dbReference type="EMBL" id="MDT8897187.1"/>
    </source>
</evidence>
<dbReference type="Gene3D" id="3.40.1410.10">
    <property type="entry name" value="Chorismate lyase-like"/>
    <property type="match status" value="1"/>
</dbReference>
<evidence type="ECO:0000256" key="1">
    <source>
        <dbReference type="ARBA" id="ARBA00023015"/>
    </source>
</evidence>
<evidence type="ECO:0000256" key="3">
    <source>
        <dbReference type="ARBA" id="ARBA00023163"/>
    </source>
</evidence>
<proteinExistence type="predicted"/>
<dbReference type="Pfam" id="PF07702">
    <property type="entry name" value="UTRA"/>
    <property type="match status" value="1"/>
</dbReference>
<keyword evidence="6" id="KW-1185">Reference proteome</keyword>
<dbReference type="SMART" id="SM00345">
    <property type="entry name" value="HTH_GNTR"/>
    <property type="match status" value="1"/>
</dbReference>
<dbReference type="Gene3D" id="1.10.10.10">
    <property type="entry name" value="Winged helix-like DNA-binding domain superfamily/Winged helix DNA-binding domain"/>
    <property type="match status" value="1"/>
</dbReference>
<organism evidence="5 6">
    <name type="scientific">Thermanaerothrix solaris</name>
    <dbReference type="NCBI Taxonomy" id="3058434"/>
    <lineage>
        <taxon>Bacteria</taxon>
        <taxon>Bacillati</taxon>
        <taxon>Chloroflexota</taxon>
        <taxon>Anaerolineae</taxon>
        <taxon>Anaerolineales</taxon>
        <taxon>Anaerolineaceae</taxon>
        <taxon>Thermanaerothrix</taxon>
    </lineage>
</organism>
<dbReference type="InterPro" id="IPR050679">
    <property type="entry name" value="Bact_HTH_transcr_reg"/>
</dbReference>
<keyword evidence="1" id="KW-0805">Transcription regulation</keyword>
<accession>A0ABU3NK18</accession>
<dbReference type="PANTHER" id="PTHR44846">
    <property type="entry name" value="MANNOSYL-D-GLYCERATE TRANSPORT/METABOLISM SYSTEM REPRESSOR MNGR-RELATED"/>
    <property type="match status" value="1"/>
</dbReference>
<dbReference type="InterPro" id="IPR011663">
    <property type="entry name" value="UTRA"/>
</dbReference>
<dbReference type="PROSITE" id="PS50949">
    <property type="entry name" value="HTH_GNTR"/>
    <property type="match status" value="1"/>
</dbReference>
<gene>
    <name evidence="5" type="ORF">QYE77_02830</name>
</gene>
<evidence type="ECO:0000313" key="6">
    <source>
        <dbReference type="Proteomes" id="UP001254165"/>
    </source>
</evidence>
<protein>
    <submittedName>
        <fullName evidence="5">GntR family transcriptional regulator</fullName>
    </submittedName>
</protein>
<keyword evidence="2" id="KW-0238">DNA-binding</keyword>
<comment type="caution">
    <text evidence="5">The sequence shown here is derived from an EMBL/GenBank/DDBJ whole genome shotgun (WGS) entry which is preliminary data.</text>
</comment>
<evidence type="ECO:0000256" key="2">
    <source>
        <dbReference type="ARBA" id="ARBA00023125"/>
    </source>
</evidence>
<dbReference type="EMBL" id="JAUHMF010000001">
    <property type="protein sequence ID" value="MDT8897187.1"/>
    <property type="molecule type" value="Genomic_DNA"/>
</dbReference>
<dbReference type="CDD" id="cd07377">
    <property type="entry name" value="WHTH_GntR"/>
    <property type="match status" value="1"/>
</dbReference>
<name>A0ABU3NK18_9CHLR</name>
<dbReference type="InterPro" id="IPR028978">
    <property type="entry name" value="Chorismate_lyase_/UTRA_dom_sf"/>
</dbReference>
<dbReference type="Proteomes" id="UP001254165">
    <property type="component" value="Unassembled WGS sequence"/>
</dbReference>
<sequence length="256" mass="28755">MSSSKTFNLALDIHPTDPHNPLPLYYQVYADLKRLIRSGILRPGDLIPPELTLCDLYHVGRQTVRSAILRLVDEGWLERHRGIGTYVLAPQNSAQRFFLDRSFSQQVEEMGKHPHSIVLKQTLGVIDSTAPEPLQPLQGAPCLYLNRLRLGDSEPLGIQYATIITAHCPGLETFDFNTNSLYAILSREYHLIIARITHTFSAASASPHQAELLQTMPGAPLLLVKTTAFLENGEPIEHTLSYYRSDLFEFTVVHTL</sequence>
<evidence type="ECO:0000259" key="4">
    <source>
        <dbReference type="PROSITE" id="PS50949"/>
    </source>
</evidence>
<feature type="domain" description="HTH gntR-type" evidence="4">
    <location>
        <begin position="22"/>
        <end position="90"/>
    </location>
</feature>
<dbReference type="PANTHER" id="PTHR44846:SF1">
    <property type="entry name" value="MANNOSYL-D-GLYCERATE TRANSPORT_METABOLISM SYSTEM REPRESSOR MNGR-RELATED"/>
    <property type="match status" value="1"/>
</dbReference>
<dbReference type="InterPro" id="IPR036390">
    <property type="entry name" value="WH_DNA-bd_sf"/>
</dbReference>
<dbReference type="SUPFAM" id="SSF64288">
    <property type="entry name" value="Chorismate lyase-like"/>
    <property type="match status" value="1"/>
</dbReference>
<dbReference type="SUPFAM" id="SSF46785">
    <property type="entry name" value="Winged helix' DNA-binding domain"/>
    <property type="match status" value="1"/>
</dbReference>
<keyword evidence="3" id="KW-0804">Transcription</keyword>
<dbReference type="InterPro" id="IPR036388">
    <property type="entry name" value="WH-like_DNA-bd_sf"/>
</dbReference>